<dbReference type="PANTHER" id="PTHR28004:SF2">
    <property type="entry name" value="D-SERINE DEHYDRATASE"/>
    <property type="match status" value="1"/>
</dbReference>
<dbReference type="Proteomes" id="UP000198748">
    <property type="component" value="Unassembled WGS sequence"/>
</dbReference>
<dbReference type="InterPro" id="IPR026956">
    <property type="entry name" value="D-ser_dehydrat-like_dom"/>
</dbReference>
<dbReference type="Pfam" id="PF14031">
    <property type="entry name" value="D-ser_dehydrat"/>
    <property type="match status" value="1"/>
</dbReference>
<dbReference type="CDD" id="cd06821">
    <property type="entry name" value="PLPDE_III_D-TA"/>
    <property type="match status" value="1"/>
</dbReference>
<feature type="domain" description="D-serine dehydratase-like" evidence="3">
    <location>
        <begin position="264"/>
        <end position="356"/>
    </location>
</feature>
<evidence type="ECO:0000256" key="2">
    <source>
        <dbReference type="ARBA" id="ARBA00023239"/>
    </source>
</evidence>
<dbReference type="PANTHER" id="PTHR28004">
    <property type="entry name" value="ZGC:162816-RELATED"/>
    <property type="match status" value="1"/>
</dbReference>
<evidence type="ECO:0000259" key="3">
    <source>
        <dbReference type="SMART" id="SM01119"/>
    </source>
</evidence>
<dbReference type="SUPFAM" id="SSF51419">
    <property type="entry name" value="PLP-binding barrel"/>
    <property type="match status" value="1"/>
</dbReference>
<sequence length="375" mass="41246">MSWYALTNPDEVISPSLLFYKDRIESNIRSMVNIAGSSGQRSAERLVPHVKTHKCPEVVEMQLSAGISKFKCATIAEAEMVASAGAPWVLIAYQLVGPNIDRLFALRTKFPETTFASLVDNEQTAASLNEASISKGVKSTAFLDVNNGMNRTGHATDESLLSLYRYVSSLEGLAFGGVHIYDGHIRNPEFSERKAAADEAYEKVLPLLDRIETECGYEPMIIVGGSPSFTVHTLRPDVYLSPGTNVLWDWGYGDRFDGQPFEHAALILTRVISKPAPGIVTIDLGHKAIAAENPIESRLRLLNLPEYTLLGQSEEHGVLQVGTDAWDAIRIGDAFYALPYHICPTVALHDFASVIEDGNVVGEWRITARSRRITI</sequence>
<evidence type="ECO:0000313" key="5">
    <source>
        <dbReference type="Proteomes" id="UP000198748"/>
    </source>
</evidence>
<dbReference type="AlphaFoldDB" id="A0A1G7KRX1"/>
<dbReference type="OrthoDB" id="9788869at2"/>
<protein>
    <submittedName>
        <fullName evidence="4">D-serine deaminase, pyridoxal phosphate-dependent</fullName>
    </submittedName>
</protein>
<dbReference type="Gene3D" id="3.20.20.10">
    <property type="entry name" value="Alanine racemase"/>
    <property type="match status" value="1"/>
</dbReference>
<evidence type="ECO:0000256" key="1">
    <source>
        <dbReference type="ARBA" id="ARBA00005323"/>
    </source>
</evidence>
<accession>A0A1G7KRX1</accession>
<name>A0A1G7KRX1_9BACT</name>
<dbReference type="SMART" id="SM01119">
    <property type="entry name" value="D-ser_dehydrat"/>
    <property type="match status" value="1"/>
</dbReference>
<gene>
    <name evidence="4" type="ORF">SAMN04487996_110198</name>
</gene>
<dbReference type="Gene3D" id="2.40.37.20">
    <property type="entry name" value="D-serine dehydratase-like domain"/>
    <property type="match status" value="1"/>
</dbReference>
<dbReference type="InterPro" id="IPR029066">
    <property type="entry name" value="PLP-binding_barrel"/>
</dbReference>
<dbReference type="Pfam" id="PF01168">
    <property type="entry name" value="Ala_racemase_N"/>
    <property type="match status" value="1"/>
</dbReference>
<dbReference type="InterPro" id="IPR001608">
    <property type="entry name" value="Ala_racemase_N"/>
</dbReference>
<evidence type="ECO:0000313" key="4">
    <source>
        <dbReference type="EMBL" id="SDF39824.1"/>
    </source>
</evidence>
<dbReference type="EMBL" id="FNAN01000010">
    <property type="protein sequence ID" value="SDF39824.1"/>
    <property type="molecule type" value="Genomic_DNA"/>
</dbReference>
<organism evidence="4 5">
    <name type="scientific">Dyadobacter soli</name>
    <dbReference type="NCBI Taxonomy" id="659014"/>
    <lineage>
        <taxon>Bacteria</taxon>
        <taxon>Pseudomonadati</taxon>
        <taxon>Bacteroidota</taxon>
        <taxon>Cytophagia</taxon>
        <taxon>Cytophagales</taxon>
        <taxon>Spirosomataceae</taxon>
        <taxon>Dyadobacter</taxon>
    </lineage>
</organism>
<dbReference type="STRING" id="659014.SAMN04487996_110198"/>
<reference evidence="5" key="1">
    <citation type="submission" date="2016-10" db="EMBL/GenBank/DDBJ databases">
        <authorList>
            <person name="Varghese N."/>
            <person name="Submissions S."/>
        </authorList>
    </citation>
    <scope>NUCLEOTIDE SEQUENCE [LARGE SCALE GENOMIC DNA]</scope>
    <source>
        <strain evidence="5">DSM 25329</strain>
    </source>
</reference>
<dbReference type="GO" id="GO:0036088">
    <property type="term" value="P:D-serine catabolic process"/>
    <property type="evidence" value="ECO:0007669"/>
    <property type="project" value="TreeGrafter"/>
</dbReference>
<dbReference type="RefSeq" id="WP_090152919.1">
    <property type="nucleotide sequence ID" value="NZ_FNAN01000010.1"/>
</dbReference>
<comment type="similarity">
    <text evidence="1">Belongs to the DSD1 family.</text>
</comment>
<dbReference type="InterPro" id="IPR042208">
    <property type="entry name" value="D-ser_dehydrat-like_sf"/>
</dbReference>
<keyword evidence="2" id="KW-0456">Lyase</keyword>
<dbReference type="InterPro" id="IPR051466">
    <property type="entry name" value="D-amino_acid_metab_enzyme"/>
</dbReference>
<proteinExistence type="inferred from homology"/>
<keyword evidence="5" id="KW-1185">Reference proteome</keyword>
<dbReference type="GO" id="GO:0008721">
    <property type="term" value="F:D-serine ammonia-lyase activity"/>
    <property type="evidence" value="ECO:0007669"/>
    <property type="project" value="TreeGrafter"/>
</dbReference>